<evidence type="ECO:0000256" key="3">
    <source>
        <dbReference type="PROSITE-ProRule" id="PRU00284"/>
    </source>
</evidence>
<feature type="coiled-coil region" evidence="4">
    <location>
        <begin position="632"/>
        <end position="666"/>
    </location>
</feature>
<proteinExistence type="inferred from homology"/>
<keyword evidence="4" id="KW-0175">Coiled coil</keyword>
<dbReference type="Pfam" id="PF22673">
    <property type="entry name" value="MCP-like_PDC_1"/>
    <property type="match status" value="1"/>
</dbReference>
<keyword evidence="9" id="KW-1185">Reference proteome</keyword>
<dbReference type="InterPro" id="IPR004089">
    <property type="entry name" value="MCPsignal_dom"/>
</dbReference>
<evidence type="ECO:0000256" key="2">
    <source>
        <dbReference type="ARBA" id="ARBA00029447"/>
    </source>
</evidence>
<dbReference type="PROSITE" id="PS50885">
    <property type="entry name" value="HAMP"/>
    <property type="match status" value="1"/>
</dbReference>
<dbReference type="GO" id="GO:0007165">
    <property type="term" value="P:signal transduction"/>
    <property type="evidence" value="ECO:0007669"/>
    <property type="project" value="UniProtKB-KW"/>
</dbReference>
<feature type="domain" description="Methyl-accepting transducer" evidence="6">
    <location>
        <begin position="399"/>
        <end position="650"/>
    </location>
</feature>
<dbReference type="Pfam" id="PF00672">
    <property type="entry name" value="HAMP"/>
    <property type="match status" value="1"/>
</dbReference>
<feature type="transmembrane region" description="Helical" evidence="5">
    <location>
        <begin position="308"/>
        <end position="330"/>
    </location>
</feature>
<dbReference type="Pfam" id="PF00015">
    <property type="entry name" value="MCPsignal"/>
    <property type="match status" value="1"/>
</dbReference>
<dbReference type="STRING" id="318464.IO99_11770"/>
<dbReference type="Gene3D" id="1.10.8.500">
    <property type="entry name" value="HAMP domain in histidine kinase"/>
    <property type="match status" value="1"/>
</dbReference>
<evidence type="ECO:0000256" key="5">
    <source>
        <dbReference type="SAM" id="Phobius"/>
    </source>
</evidence>
<keyword evidence="1 3" id="KW-0807">Transducer</keyword>
<organism evidence="8 9">
    <name type="scientific">Clostridium sulfidigenes</name>
    <dbReference type="NCBI Taxonomy" id="318464"/>
    <lineage>
        <taxon>Bacteria</taxon>
        <taxon>Bacillati</taxon>
        <taxon>Bacillota</taxon>
        <taxon>Clostridia</taxon>
        <taxon>Eubacteriales</taxon>
        <taxon>Clostridiaceae</taxon>
        <taxon>Clostridium</taxon>
    </lineage>
</organism>
<keyword evidence="5" id="KW-0812">Transmembrane</keyword>
<reference evidence="8 9" key="1">
    <citation type="submission" date="2014-07" db="EMBL/GenBank/DDBJ databases">
        <title>Draft genome of Clostridium sulfidigenes 113A isolated from sediments associated with methane hydrate from Krishna Godavari basin.</title>
        <authorList>
            <person name="Honkalas V.S."/>
            <person name="Dabir A.P."/>
            <person name="Arora P."/>
            <person name="Dhakephalkar P.K."/>
        </authorList>
    </citation>
    <scope>NUCLEOTIDE SEQUENCE [LARGE SCALE GENOMIC DNA]</scope>
    <source>
        <strain evidence="8 9">113A</strain>
    </source>
</reference>
<protein>
    <submittedName>
        <fullName evidence="8">Chemotaxis protein</fullName>
    </submittedName>
</protein>
<gene>
    <name evidence="8" type="ORF">IO99_11770</name>
</gene>
<dbReference type="eggNOG" id="COG0840">
    <property type="taxonomic scope" value="Bacteria"/>
</dbReference>
<evidence type="ECO:0000256" key="1">
    <source>
        <dbReference type="ARBA" id="ARBA00023224"/>
    </source>
</evidence>
<evidence type="ECO:0000313" key="9">
    <source>
        <dbReference type="Proteomes" id="UP000028542"/>
    </source>
</evidence>
<dbReference type="SUPFAM" id="SSF58104">
    <property type="entry name" value="Methyl-accepting chemotaxis protein (MCP) signaling domain"/>
    <property type="match status" value="1"/>
</dbReference>
<dbReference type="PANTHER" id="PTHR32089:SF112">
    <property type="entry name" value="LYSOZYME-LIKE PROTEIN-RELATED"/>
    <property type="match status" value="1"/>
</dbReference>
<dbReference type="GO" id="GO:0016020">
    <property type="term" value="C:membrane"/>
    <property type="evidence" value="ECO:0007669"/>
    <property type="project" value="InterPro"/>
</dbReference>
<dbReference type="SMART" id="SM00283">
    <property type="entry name" value="MA"/>
    <property type="match status" value="1"/>
</dbReference>
<evidence type="ECO:0000259" key="7">
    <source>
        <dbReference type="PROSITE" id="PS50885"/>
    </source>
</evidence>
<dbReference type="SMART" id="SM00304">
    <property type="entry name" value="HAMP"/>
    <property type="match status" value="2"/>
</dbReference>
<dbReference type="EMBL" id="JPMD01000027">
    <property type="protein sequence ID" value="KEZ86047.1"/>
    <property type="molecule type" value="Genomic_DNA"/>
</dbReference>
<accession>A0A084JAR3</accession>
<keyword evidence="5" id="KW-1133">Transmembrane helix</keyword>
<dbReference type="AlphaFoldDB" id="A0A084JAR3"/>
<evidence type="ECO:0000313" key="8">
    <source>
        <dbReference type="EMBL" id="KEZ86047.1"/>
    </source>
</evidence>
<dbReference type="CDD" id="cd06225">
    <property type="entry name" value="HAMP"/>
    <property type="match status" value="1"/>
</dbReference>
<keyword evidence="5" id="KW-0472">Membrane</keyword>
<evidence type="ECO:0000256" key="4">
    <source>
        <dbReference type="SAM" id="Coils"/>
    </source>
</evidence>
<dbReference type="Gene3D" id="1.10.287.950">
    <property type="entry name" value="Methyl-accepting chemotaxis protein"/>
    <property type="match status" value="1"/>
</dbReference>
<dbReference type="CDD" id="cd12912">
    <property type="entry name" value="PDC2_MCP_like"/>
    <property type="match status" value="1"/>
</dbReference>
<feature type="domain" description="HAMP" evidence="7">
    <location>
        <begin position="328"/>
        <end position="380"/>
    </location>
</feature>
<dbReference type="InterPro" id="IPR003660">
    <property type="entry name" value="HAMP_dom"/>
</dbReference>
<comment type="similarity">
    <text evidence="2">Belongs to the methyl-accepting chemotaxis (MCP) protein family.</text>
</comment>
<name>A0A084JAR3_9CLOT</name>
<sequence length="686" mass="75910">MKVKGIKIKSIKVKMILLLMPVIIASMAVLAYMSYSSAEKIINSELEINMNSKLNEKSQEIEKSLERHQKISESLAKVAENSVSSLTEENYKGVLESLIDTNDETFGAGVWFEPFKYKKDIQLFGPYAYKLNGKGTYTDEYSKTDYKTGDWYKIGQDTDKSVEWSSPYYDDVAKVSMITATCPMHDSNNNFIGVTTADIDLSTLQNNIKNMEIGTEGRAFLIDKSGLYVADVDESKIMKTNIKDDENSTLSVLGEKMLTDKNGHGTFTDDKGVQKVYYSTVEGTEWIIAVCIPEEEVYLQINSLRNKISIIIVVAIVIVVLFILFFANYIGKNIKKVNAFAMKIANGDLTEKLELKSNDELGEMSKYLNKMTENIHSIVKIIMENSENISASAEELSATVEELAAKTVNVNEAVNTIAGGMQESGAATEEITASVEEVDSSVNILSSKAMEGSNNASDAKVRASKVKENSKEIKKIAKELYIQKEANMKKVIEESSVIDSIRVMADTISSIADQTNLLALNAAIEAARAGEQGRGFAVVAEEVRKLAEQSSGAVVEIQKTIESVKQIFNKSIETGNDILKFIDVDIMKTYDEYEETGNQYHFDSDFVSNMSEEIASMSQEITATVGQVSEAIQNMAESAQESSEKAETIKENMDETTKAIEQVAQTAQSQAELAQQLNEVVQQFKI</sequence>
<comment type="caution">
    <text evidence="8">The sequence shown here is derived from an EMBL/GenBank/DDBJ whole genome shotgun (WGS) entry which is preliminary data.</text>
</comment>
<dbReference type="Proteomes" id="UP000028542">
    <property type="component" value="Unassembled WGS sequence"/>
</dbReference>
<evidence type="ECO:0000259" key="6">
    <source>
        <dbReference type="PROSITE" id="PS50111"/>
    </source>
</evidence>
<dbReference type="PROSITE" id="PS50111">
    <property type="entry name" value="CHEMOTAXIS_TRANSDUC_2"/>
    <property type="match status" value="1"/>
</dbReference>
<dbReference type="PANTHER" id="PTHR32089">
    <property type="entry name" value="METHYL-ACCEPTING CHEMOTAXIS PROTEIN MCPB"/>
    <property type="match status" value="1"/>
</dbReference>
<dbReference type="Gene3D" id="3.30.450.20">
    <property type="entry name" value="PAS domain"/>
    <property type="match status" value="2"/>
</dbReference>
<dbReference type="CDD" id="cd12913">
    <property type="entry name" value="PDC1_MCP_like"/>
    <property type="match status" value="1"/>
</dbReference>